<evidence type="ECO:0000313" key="3">
    <source>
        <dbReference type="Proteomes" id="UP000007587"/>
    </source>
</evidence>
<feature type="domain" description="Regulator of ribonuclease activity B" evidence="1">
    <location>
        <begin position="15"/>
        <end position="111"/>
    </location>
</feature>
<dbReference type="InterPro" id="IPR036701">
    <property type="entry name" value="RraB-like_sf"/>
</dbReference>
<dbReference type="KEGG" id="ccx:COCOR_02926"/>
<sequence length="385" mass="43995">MTDQPDVSPQLLQKNAEQLAKLEPDWSELGPWRQIDYHCRFPDERRSEAFCIKAQKAGFETRAFINDGSGHCVTASVRIEPAALKITQLQEQLMSFLEDSDGYEWSCVDGWSYPPKKQVHFWPSSDNEYAVKARASVLFGSDLVEDPLETRRVPFQASSQARPVFKLVPSEFLRKARAMPPVDPQPTASAFAQWVYSLYGRAEGSEDDVADGKAAEQDIWERRRGAASCNDNRFLRAAGWQWSLIHNGLDLRDRDRANHFLIPALRVNGEPLRASPDLMYASADKSEVMIVEIKFSRQALPKNLWPNVWAQLWCYAQLETVRSARKLTVVGEVWGEKWTRGYRVRGGREPGKALVCLRALVRRDPRASSYDRFFRQLFNIYTGSC</sequence>
<dbReference type="SUPFAM" id="SSF89946">
    <property type="entry name" value="Hypothetical protein VC0424"/>
    <property type="match status" value="1"/>
</dbReference>
<gene>
    <name evidence="2" type="ordered locus">COCOR_02926</name>
</gene>
<organism evidence="2 3">
    <name type="scientific">Corallococcus coralloides (strain ATCC 25202 / DSM 2259 / NBRC 100086 / M2)</name>
    <name type="common">Myxococcus coralloides</name>
    <dbReference type="NCBI Taxonomy" id="1144275"/>
    <lineage>
        <taxon>Bacteria</taxon>
        <taxon>Pseudomonadati</taxon>
        <taxon>Myxococcota</taxon>
        <taxon>Myxococcia</taxon>
        <taxon>Myxococcales</taxon>
        <taxon>Cystobacterineae</taxon>
        <taxon>Myxococcaceae</taxon>
        <taxon>Corallococcus</taxon>
    </lineage>
</organism>
<reference evidence="2 3" key="1">
    <citation type="journal article" date="2012" name="J. Bacteriol.">
        <title>Complete Genome Sequence of the Fruiting Myxobacterium Corallococcus coralloides DSM 2259.</title>
        <authorList>
            <person name="Huntley S."/>
            <person name="Zhang Y."/>
            <person name="Treuner-Lange A."/>
            <person name="Kneip S."/>
            <person name="Sensen C.W."/>
            <person name="Sogaard-Andersen L."/>
        </authorList>
    </citation>
    <scope>NUCLEOTIDE SEQUENCE [LARGE SCALE GENOMIC DNA]</scope>
    <source>
        <strain evidence="3">ATCC 25202 / DSM 2259 / NBRC 100086 / M2</strain>
    </source>
</reference>
<dbReference type="AlphaFoldDB" id="H8MYR7"/>
<protein>
    <recommendedName>
        <fullName evidence="1">Regulator of ribonuclease activity B domain-containing protein</fullName>
    </recommendedName>
</protein>
<accession>H8MYR7</accession>
<reference evidence="3" key="2">
    <citation type="submission" date="2012-03" db="EMBL/GenBank/DDBJ databases">
        <title>Genome sequence of the fruiting myxobacterium Corallococcus coralloides DSM 2259.</title>
        <authorList>
            <person name="Huntley S."/>
            <person name="Zhang Y."/>
            <person name="Treuner-Lange A."/>
            <person name="Sensen C.W."/>
            <person name="Sogaard-Andersen L."/>
        </authorList>
    </citation>
    <scope>NUCLEOTIDE SEQUENCE [LARGE SCALE GENOMIC DNA]</scope>
    <source>
        <strain evidence="3">ATCC 25202 / DSM 2259 / NBRC 100086 / M2</strain>
    </source>
</reference>
<evidence type="ECO:0000259" key="1">
    <source>
        <dbReference type="Pfam" id="PF06877"/>
    </source>
</evidence>
<dbReference type="Pfam" id="PF06877">
    <property type="entry name" value="RraB"/>
    <property type="match status" value="1"/>
</dbReference>
<dbReference type="InParanoid" id="H8MYR7"/>
<dbReference type="InterPro" id="IPR009671">
    <property type="entry name" value="RraB_dom"/>
</dbReference>
<proteinExistence type="predicted"/>
<dbReference type="Proteomes" id="UP000007587">
    <property type="component" value="Chromosome"/>
</dbReference>
<evidence type="ECO:0000313" key="2">
    <source>
        <dbReference type="EMBL" id="AFE04924.1"/>
    </source>
</evidence>
<keyword evidence="3" id="KW-1185">Reference proteome</keyword>
<dbReference type="OrthoDB" id="9135773at2"/>
<dbReference type="eggNOG" id="ENOG5033W3G">
    <property type="taxonomic scope" value="Bacteria"/>
</dbReference>
<dbReference type="Gene3D" id="3.30.70.970">
    <property type="entry name" value="RraB-like"/>
    <property type="match status" value="1"/>
</dbReference>
<dbReference type="EMBL" id="CP003389">
    <property type="protein sequence ID" value="AFE04924.1"/>
    <property type="molecule type" value="Genomic_DNA"/>
</dbReference>
<dbReference type="HOGENOM" id="CLU_717114_0_0_7"/>
<name>H8MYR7_CORCM</name>
<dbReference type="RefSeq" id="WP_014395746.1">
    <property type="nucleotide sequence ID" value="NC_017030.1"/>
</dbReference>